<dbReference type="Pfam" id="PF10531">
    <property type="entry name" value="SLBB"/>
    <property type="match status" value="1"/>
</dbReference>
<accession>A0ABT3N074</accession>
<feature type="binding site" evidence="8">
    <location>
        <position position="424"/>
    </location>
    <ligand>
        <name>[4Fe-4S] cluster</name>
        <dbReference type="ChEBI" id="CHEBI:49883"/>
        <label>2</label>
    </ligand>
</feature>
<keyword evidence="7 8" id="KW-0411">Iron-sulfur</keyword>
<dbReference type="Gene3D" id="3.40.50.11540">
    <property type="entry name" value="NADH-ubiquinone oxidoreductase 51kDa subunit"/>
    <property type="match status" value="1"/>
</dbReference>
<evidence type="ECO:0000256" key="7">
    <source>
        <dbReference type="ARBA" id="ARBA00023014"/>
    </source>
</evidence>
<keyword evidence="2 8" id="KW-0004">4Fe-4S</keyword>
<dbReference type="InterPro" id="IPR019554">
    <property type="entry name" value="Soluble_ligand-bd"/>
</dbReference>
<dbReference type="Pfam" id="PF13375">
    <property type="entry name" value="RnfC_N"/>
    <property type="match status" value="1"/>
</dbReference>
<reference evidence="10 11" key="1">
    <citation type="submission" date="2022-10" db="EMBL/GenBank/DDBJ databases">
        <title>High-quality genome sequences of two octocoral-associated bacteria, Endozoicomonas euniceicola EF212 and Endozoicomonas gorgoniicola PS125.</title>
        <authorList>
            <person name="Chiou Y.-J."/>
            <person name="Chen Y.-H."/>
        </authorList>
    </citation>
    <scope>NUCLEOTIDE SEQUENCE [LARGE SCALE GENOMIC DNA]</scope>
    <source>
        <strain evidence="10 11">PS125</strain>
    </source>
</reference>
<keyword evidence="4 8" id="KW-0677">Repeat</keyword>
<dbReference type="NCBIfam" id="NF003454">
    <property type="entry name" value="PRK05035.1"/>
    <property type="match status" value="1"/>
</dbReference>
<comment type="subcellular location">
    <subcellularLocation>
        <location evidence="8">Cell inner membrane</location>
        <topology evidence="8">Peripheral membrane protein</topology>
    </subcellularLocation>
</comment>
<organism evidence="10 11">
    <name type="scientific">Endozoicomonas gorgoniicola</name>
    <dbReference type="NCBI Taxonomy" id="1234144"/>
    <lineage>
        <taxon>Bacteria</taxon>
        <taxon>Pseudomonadati</taxon>
        <taxon>Pseudomonadota</taxon>
        <taxon>Gammaproteobacteria</taxon>
        <taxon>Oceanospirillales</taxon>
        <taxon>Endozoicomonadaceae</taxon>
        <taxon>Endozoicomonas</taxon>
    </lineage>
</organism>
<evidence type="ECO:0000256" key="6">
    <source>
        <dbReference type="ARBA" id="ARBA00023004"/>
    </source>
</evidence>
<dbReference type="Proteomes" id="UP001209854">
    <property type="component" value="Unassembled WGS sequence"/>
</dbReference>
<feature type="binding site" evidence="8">
    <location>
        <position position="390"/>
    </location>
    <ligand>
        <name>[4Fe-4S] cluster</name>
        <dbReference type="ChEBI" id="CHEBI:49883"/>
        <label>1</label>
    </ligand>
</feature>
<dbReference type="Pfam" id="PF13187">
    <property type="entry name" value="Fer4_9"/>
    <property type="match status" value="1"/>
</dbReference>
<protein>
    <recommendedName>
        <fullName evidence="8">Ion-translocating oxidoreductase complex subunit C</fullName>
        <ecNumber evidence="8">7.-.-.-</ecNumber>
    </recommendedName>
    <alternativeName>
        <fullName evidence="8">Rnf electron transport complex subunit C</fullName>
    </alternativeName>
</protein>
<dbReference type="EMBL" id="JAPFCC010000001">
    <property type="protein sequence ID" value="MCW7554758.1"/>
    <property type="molecule type" value="Genomic_DNA"/>
</dbReference>
<proteinExistence type="inferred from homology"/>
<sequence length="459" mass="48880">MSLFNQQGFLRLPWQGKSFANGIHPEDHKELTEHKPIRRMPFSNKIIVPLSQSIGAPAKPIVSKGQDVVRGEPIAEAGGFVSAPIHAPVTGTIAGVDELVSMPNGSKTPAILIDTWPSSDQTVRYLQPRDTKVMSADDLVKAVQDAGVVGLGGAAFPTHVKMKAPKGKTITTLVANGCECEPYLTCDHRTMLEYTDNLLKGLQLAMVISGAEKAIIGIEDNKMDAVEKIRETINAQGLTHIICEAVPTCYPQGAEKMLLKSLLGLEVPAGGIPADIGCAVFNVGTLAQIGELVPEGRGLIERIVTVSGPGVSKPGNYIIPLGTPLSFVLEQVGAIDNPGMIILGGPMMGTSIATRDIATTKGITGILVFPPEQLPSSHEAEMPCIGCRTCVEACPMYLNPSMLGKLADVSRHQEMMDDFHLMNCFECGCCSNSCPANIPLTQKIRVAKQSIRQKARSAG</sequence>
<evidence type="ECO:0000256" key="8">
    <source>
        <dbReference type="HAMAP-Rule" id="MF_00461"/>
    </source>
</evidence>
<dbReference type="PANTHER" id="PTHR43034:SF2">
    <property type="entry name" value="ION-TRANSLOCATING OXIDOREDUCTASE COMPLEX SUBUNIT C"/>
    <property type="match status" value="1"/>
</dbReference>
<comment type="function">
    <text evidence="8">Part of a membrane-bound complex that couples electron transfer with translocation of ions across the membrane.</text>
</comment>
<feature type="binding site" evidence="8">
    <location>
        <position position="394"/>
    </location>
    <ligand>
        <name>[4Fe-4S] cluster</name>
        <dbReference type="ChEBI" id="CHEBI:49883"/>
        <label>2</label>
    </ligand>
</feature>
<evidence type="ECO:0000256" key="4">
    <source>
        <dbReference type="ARBA" id="ARBA00022737"/>
    </source>
</evidence>
<keyword evidence="8" id="KW-1003">Cell membrane</keyword>
<comment type="subunit">
    <text evidence="8">The complex is composed of six subunits: RnfA, RnfB, RnfC, RnfD, RnfE and RnfG.</text>
</comment>
<keyword evidence="5 8" id="KW-0249">Electron transport</keyword>
<keyword evidence="8" id="KW-1278">Translocase</keyword>
<dbReference type="PROSITE" id="PS51379">
    <property type="entry name" value="4FE4S_FER_2"/>
    <property type="match status" value="1"/>
</dbReference>
<keyword evidence="8" id="KW-0997">Cell inner membrane</keyword>
<dbReference type="InterPro" id="IPR017896">
    <property type="entry name" value="4Fe4S_Fe-S-bd"/>
</dbReference>
<comment type="caution">
    <text evidence="10">The sequence shown here is derived from an EMBL/GenBank/DDBJ whole genome shotgun (WGS) entry which is preliminary data.</text>
</comment>
<dbReference type="HAMAP" id="MF_00461">
    <property type="entry name" value="RsxC_RnfC"/>
    <property type="match status" value="1"/>
</dbReference>
<keyword evidence="6 8" id="KW-0408">Iron</keyword>
<feature type="binding site" evidence="8">
    <location>
        <position position="387"/>
    </location>
    <ligand>
        <name>[4Fe-4S] cluster</name>
        <dbReference type="ChEBI" id="CHEBI:49883"/>
        <label>1</label>
    </ligand>
</feature>
<dbReference type="Gene3D" id="3.30.70.20">
    <property type="match status" value="1"/>
</dbReference>
<evidence type="ECO:0000256" key="1">
    <source>
        <dbReference type="ARBA" id="ARBA00022448"/>
    </source>
</evidence>
<dbReference type="NCBIfam" id="TIGR01945">
    <property type="entry name" value="rnfC"/>
    <property type="match status" value="1"/>
</dbReference>
<evidence type="ECO:0000256" key="3">
    <source>
        <dbReference type="ARBA" id="ARBA00022723"/>
    </source>
</evidence>
<dbReference type="RefSeq" id="WP_262564524.1">
    <property type="nucleotide sequence ID" value="NZ_JAPFCC010000001.1"/>
</dbReference>
<dbReference type="InterPro" id="IPR037225">
    <property type="entry name" value="Nuo51_FMN-bd_sf"/>
</dbReference>
<evidence type="ECO:0000256" key="2">
    <source>
        <dbReference type="ARBA" id="ARBA00022485"/>
    </source>
</evidence>
<feature type="binding site" evidence="8">
    <location>
        <position position="430"/>
    </location>
    <ligand>
        <name>[4Fe-4S] cluster</name>
        <dbReference type="ChEBI" id="CHEBI:49883"/>
        <label>2</label>
    </ligand>
</feature>
<feature type="binding site" evidence="8">
    <location>
        <position position="427"/>
    </location>
    <ligand>
        <name>[4Fe-4S] cluster</name>
        <dbReference type="ChEBI" id="CHEBI:49883"/>
        <label>2</label>
    </ligand>
</feature>
<dbReference type="InterPro" id="IPR017900">
    <property type="entry name" value="4Fe4S_Fe_S_CS"/>
</dbReference>
<dbReference type="InterPro" id="IPR011538">
    <property type="entry name" value="Nuo51_FMN-bd"/>
</dbReference>
<dbReference type="EC" id="7.-.-.-" evidence="8"/>
<gene>
    <name evidence="10" type="primary">rsxC</name>
    <name evidence="8" type="synonym">rnfC</name>
    <name evidence="10" type="ORF">NX722_19475</name>
</gene>
<keyword evidence="1 8" id="KW-0813">Transport</keyword>
<evidence type="ECO:0000256" key="5">
    <source>
        <dbReference type="ARBA" id="ARBA00022982"/>
    </source>
</evidence>
<feature type="binding site" evidence="8">
    <location>
        <position position="434"/>
    </location>
    <ligand>
        <name>[4Fe-4S] cluster</name>
        <dbReference type="ChEBI" id="CHEBI:49883"/>
        <label>1</label>
    </ligand>
</feature>
<feature type="binding site" evidence="8">
    <location>
        <position position="384"/>
    </location>
    <ligand>
        <name>[4Fe-4S] cluster</name>
        <dbReference type="ChEBI" id="CHEBI:49883"/>
        <label>1</label>
    </ligand>
</feature>
<evidence type="ECO:0000313" key="11">
    <source>
        <dbReference type="Proteomes" id="UP001209854"/>
    </source>
</evidence>
<dbReference type="SUPFAM" id="SSF142019">
    <property type="entry name" value="Nqo1 FMN-binding domain-like"/>
    <property type="match status" value="1"/>
</dbReference>
<feature type="domain" description="4Fe-4S ferredoxin-type" evidence="9">
    <location>
        <begin position="374"/>
        <end position="405"/>
    </location>
</feature>
<comment type="cofactor">
    <cofactor evidence="8">
        <name>[4Fe-4S] cluster</name>
        <dbReference type="ChEBI" id="CHEBI:49883"/>
    </cofactor>
    <text evidence="8">Binds 2 [4Fe-4S] clusters per subunit.</text>
</comment>
<keyword evidence="3 8" id="KW-0479">Metal-binding</keyword>
<name>A0ABT3N074_9GAMM</name>
<dbReference type="InterPro" id="IPR026902">
    <property type="entry name" value="RnfC_N"/>
</dbReference>
<evidence type="ECO:0000259" key="9">
    <source>
        <dbReference type="PROSITE" id="PS51379"/>
    </source>
</evidence>
<keyword evidence="11" id="KW-1185">Reference proteome</keyword>
<dbReference type="PANTHER" id="PTHR43034">
    <property type="entry name" value="ION-TRANSLOCATING OXIDOREDUCTASE COMPLEX SUBUNIT C"/>
    <property type="match status" value="1"/>
</dbReference>
<dbReference type="PROSITE" id="PS00198">
    <property type="entry name" value="4FE4S_FER_1"/>
    <property type="match status" value="2"/>
</dbReference>
<keyword evidence="8" id="KW-0472">Membrane</keyword>
<dbReference type="Pfam" id="PF01512">
    <property type="entry name" value="Complex1_51K"/>
    <property type="match status" value="1"/>
</dbReference>
<comment type="similarity">
    <text evidence="8">Belongs to the 4Fe4S bacterial-type ferredoxin family. RnfC subfamily.</text>
</comment>
<evidence type="ECO:0000313" key="10">
    <source>
        <dbReference type="EMBL" id="MCW7554758.1"/>
    </source>
</evidence>
<dbReference type="InterPro" id="IPR010208">
    <property type="entry name" value="Ion_transpt_RnfC/RsxC"/>
</dbReference>
<dbReference type="SUPFAM" id="SSF46548">
    <property type="entry name" value="alpha-helical ferredoxin"/>
    <property type="match status" value="1"/>
</dbReference>